<dbReference type="EMBL" id="KN834833">
    <property type="protein sequence ID" value="KIK53116.1"/>
    <property type="molecule type" value="Genomic_DNA"/>
</dbReference>
<dbReference type="AlphaFoldDB" id="A0A0D0BES3"/>
<evidence type="ECO:0000313" key="2">
    <source>
        <dbReference type="Proteomes" id="UP000053593"/>
    </source>
</evidence>
<organism evidence="1 2">
    <name type="scientific">Collybiopsis luxurians FD-317 M1</name>
    <dbReference type="NCBI Taxonomy" id="944289"/>
    <lineage>
        <taxon>Eukaryota</taxon>
        <taxon>Fungi</taxon>
        <taxon>Dikarya</taxon>
        <taxon>Basidiomycota</taxon>
        <taxon>Agaricomycotina</taxon>
        <taxon>Agaricomycetes</taxon>
        <taxon>Agaricomycetidae</taxon>
        <taxon>Agaricales</taxon>
        <taxon>Marasmiineae</taxon>
        <taxon>Omphalotaceae</taxon>
        <taxon>Collybiopsis</taxon>
        <taxon>Collybiopsis luxurians</taxon>
    </lineage>
</organism>
<proteinExistence type="predicted"/>
<keyword evidence="2" id="KW-1185">Reference proteome</keyword>
<sequence length="175" mass="20407">MNHLFFIITDFSNLCHAQKWKDRCDICTIMIEVCRKRGDTRGVSFWEYRLLTLGHLGDGGMSEEEEGIQVVRKHGRAKKKKIKVIKDLFFRHPSFTKLFQRVDATPDAKETVFHRKGKPRKMRQCVQEFSFRGPPTKLSQTIFQGEYLHSLAPYQIADLELSSDSFPIFSFDNDS</sequence>
<name>A0A0D0BES3_9AGAR</name>
<reference evidence="1 2" key="1">
    <citation type="submission" date="2014-04" db="EMBL/GenBank/DDBJ databases">
        <title>Evolutionary Origins and Diversification of the Mycorrhizal Mutualists.</title>
        <authorList>
            <consortium name="DOE Joint Genome Institute"/>
            <consortium name="Mycorrhizal Genomics Consortium"/>
            <person name="Kohler A."/>
            <person name="Kuo A."/>
            <person name="Nagy L.G."/>
            <person name="Floudas D."/>
            <person name="Copeland A."/>
            <person name="Barry K.W."/>
            <person name="Cichocki N."/>
            <person name="Veneault-Fourrey C."/>
            <person name="LaButti K."/>
            <person name="Lindquist E.A."/>
            <person name="Lipzen A."/>
            <person name="Lundell T."/>
            <person name="Morin E."/>
            <person name="Murat C."/>
            <person name="Riley R."/>
            <person name="Ohm R."/>
            <person name="Sun H."/>
            <person name="Tunlid A."/>
            <person name="Henrissat B."/>
            <person name="Grigoriev I.V."/>
            <person name="Hibbett D.S."/>
            <person name="Martin F."/>
        </authorList>
    </citation>
    <scope>NUCLEOTIDE SEQUENCE [LARGE SCALE GENOMIC DNA]</scope>
    <source>
        <strain evidence="1 2">FD-317 M1</strain>
    </source>
</reference>
<dbReference type="OrthoDB" id="2898360at2759"/>
<evidence type="ECO:0000313" key="1">
    <source>
        <dbReference type="EMBL" id="KIK53116.1"/>
    </source>
</evidence>
<protein>
    <submittedName>
        <fullName evidence="1">Uncharacterized protein</fullName>
    </submittedName>
</protein>
<dbReference type="HOGENOM" id="CLU_150160_0_0_1"/>
<gene>
    <name evidence="1" type="ORF">GYMLUDRAFT_179387</name>
</gene>
<dbReference type="Proteomes" id="UP000053593">
    <property type="component" value="Unassembled WGS sequence"/>
</dbReference>
<accession>A0A0D0BES3</accession>